<dbReference type="Pfam" id="PF01636">
    <property type="entry name" value="APH"/>
    <property type="match status" value="1"/>
</dbReference>
<accession>A0ABQ1QE37</accession>
<feature type="domain" description="Aminoglycoside phosphotransferase" evidence="1">
    <location>
        <begin position="37"/>
        <end position="261"/>
    </location>
</feature>
<dbReference type="InterPro" id="IPR011009">
    <property type="entry name" value="Kinase-like_dom_sf"/>
</dbReference>
<evidence type="ECO:0000313" key="3">
    <source>
        <dbReference type="Proteomes" id="UP000617355"/>
    </source>
</evidence>
<organism evidence="2 3">
    <name type="scientific">Sinisalibacter lacisalsi</name>
    <dbReference type="NCBI Taxonomy" id="1526570"/>
    <lineage>
        <taxon>Bacteria</taxon>
        <taxon>Pseudomonadati</taxon>
        <taxon>Pseudomonadota</taxon>
        <taxon>Alphaproteobacteria</taxon>
        <taxon>Rhodobacterales</taxon>
        <taxon>Roseobacteraceae</taxon>
        <taxon>Sinisalibacter</taxon>
    </lineage>
</organism>
<dbReference type="Gene3D" id="3.90.1200.10">
    <property type="match status" value="1"/>
</dbReference>
<dbReference type="RefSeq" id="WP_188525971.1">
    <property type="nucleotide sequence ID" value="NZ_BMGI01000001.1"/>
</dbReference>
<reference evidence="3" key="1">
    <citation type="journal article" date="2019" name="Int. J. Syst. Evol. Microbiol.">
        <title>The Global Catalogue of Microorganisms (GCM) 10K type strain sequencing project: providing services to taxonomists for standard genome sequencing and annotation.</title>
        <authorList>
            <consortium name="The Broad Institute Genomics Platform"/>
            <consortium name="The Broad Institute Genome Sequencing Center for Infectious Disease"/>
            <person name="Wu L."/>
            <person name="Ma J."/>
        </authorList>
    </citation>
    <scope>NUCLEOTIDE SEQUENCE [LARGE SCALE GENOMIC DNA]</scope>
    <source>
        <strain evidence="3">CGMCC 1.12922</strain>
    </source>
</reference>
<dbReference type="Proteomes" id="UP000617355">
    <property type="component" value="Unassembled WGS sequence"/>
</dbReference>
<name>A0ABQ1QE37_9RHOB</name>
<gene>
    <name evidence="2" type="ORF">GCM10011358_04410</name>
</gene>
<comment type="caution">
    <text evidence="2">The sequence shown here is derived from an EMBL/GenBank/DDBJ whole genome shotgun (WGS) entry which is preliminary data.</text>
</comment>
<dbReference type="InterPro" id="IPR002575">
    <property type="entry name" value="Aminoglycoside_PTrfase"/>
</dbReference>
<sequence>MAGRLNIGPQQALDRPPEALVSFWSQSVHDPAGDAVWRPLAGGRTNSTWRVTGQQTDLVVKLFRPEAHTPLFDNDPVAEERALVALEGSGLAPEFVGAGLTAAGPSLCYIHVDGRAWRPGDGAETVAQALAWLHARQAPGWLGAAPIRVADLRRQAREMLAQIGAAGEAITALEPVLRDDIPLKGAAFLHGDATAGNALMSGGAITFIDWQCPARGDPVFDLAVFLSPAMQAVSGNRPLTPAEEQSFLDAYGEAEVSRRYRALAPLFHWRMAAYCRWRAARGDRGYAEAARLEEARLRAET</sequence>
<evidence type="ECO:0000259" key="1">
    <source>
        <dbReference type="Pfam" id="PF01636"/>
    </source>
</evidence>
<protein>
    <recommendedName>
        <fullName evidence="1">Aminoglycoside phosphotransferase domain-containing protein</fullName>
    </recommendedName>
</protein>
<dbReference type="EMBL" id="BMGI01000001">
    <property type="protein sequence ID" value="GGD22963.1"/>
    <property type="molecule type" value="Genomic_DNA"/>
</dbReference>
<evidence type="ECO:0000313" key="2">
    <source>
        <dbReference type="EMBL" id="GGD22963.1"/>
    </source>
</evidence>
<keyword evidence="3" id="KW-1185">Reference proteome</keyword>
<dbReference type="SUPFAM" id="SSF56112">
    <property type="entry name" value="Protein kinase-like (PK-like)"/>
    <property type="match status" value="1"/>
</dbReference>
<proteinExistence type="predicted"/>